<protein>
    <submittedName>
        <fullName evidence="1">Uncharacterized protein</fullName>
    </submittedName>
</protein>
<comment type="caution">
    <text evidence="1">The sequence shown here is derived from an EMBL/GenBank/DDBJ whole genome shotgun (WGS) entry which is preliminary data.</text>
</comment>
<dbReference type="Proteomes" id="UP000005481">
    <property type="component" value="Unassembled WGS sequence"/>
</dbReference>
<keyword evidence="2" id="KW-1185">Reference proteome</keyword>
<name>G9YIS6_9FIRM</name>
<organism evidence="1 2">
    <name type="scientific">Anaeroglobus geminatus F0357</name>
    <dbReference type="NCBI Taxonomy" id="861450"/>
    <lineage>
        <taxon>Bacteria</taxon>
        <taxon>Bacillati</taxon>
        <taxon>Bacillota</taxon>
        <taxon>Negativicutes</taxon>
        <taxon>Veillonellales</taxon>
        <taxon>Veillonellaceae</taxon>
        <taxon>Anaeroglobus</taxon>
    </lineage>
</organism>
<accession>G9YIS6</accession>
<dbReference type="HOGENOM" id="CLU_3131646_0_0_9"/>
<dbReference type="STRING" id="861450.HMPREF0080_01570"/>
<reference evidence="1 2" key="1">
    <citation type="submission" date="2011-08" db="EMBL/GenBank/DDBJ databases">
        <authorList>
            <person name="Weinstock G."/>
            <person name="Sodergren E."/>
            <person name="Clifton S."/>
            <person name="Fulton L."/>
            <person name="Fulton B."/>
            <person name="Courtney L."/>
            <person name="Fronick C."/>
            <person name="Harrison M."/>
            <person name="Strong C."/>
            <person name="Farmer C."/>
            <person name="Delahaunty K."/>
            <person name="Markovic C."/>
            <person name="Hall O."/>
            <person name="Minx P."/>
            <person name="Tomlinson C."/>
            <person name="Mitreva M."/>
            <person name="Hou S."/>
            <person name="Chen J."/>
            <person name="Wollam A."/>
            <person name="Pepin K.H."/>
            <person name="Johnson M."/>
            <person name="Bhonagiri V."/>
            <person name="Zhang X."/>
            <person name="Suruliraj S."/>
            <person name="Warren W."/>
            <person name="Chinwalla A."/>
            <person name="Mardis E.R."/>
            <person name="Wilson R.K."/>
        </authorList>
    </citation>
    <scope>NUCLEOTIDE SEQUENCE [LARGE SCALE GENOMIC DNA]</scope>
    <source>
        <strain evidence="1 2">F0357</strain>
    </source>
</reference>
<dbReference type="AlphaFoldDB" id="G9YIS6"/>
<dbReference type="EMBL" id="AGCJ01000069">
    <property type="protein sequence ID" value="EHM39375.1"/>
    <property type="molecule type" value="Genomic_DNA"/>
</dbReference>
<evidence type="ECO:0000313" key="2">
    <source>
        <dbReference type="Proteomes" id="UP000005481"/>
    </source>
</evidence>
<gene>
    <name evidence="1" type="ORF">HMPREF0080_01570</name>
</gene>
<evidence type="ECO:0000313" key="1">
    <source>
        <dbReference type="EMBL" id="EHM39375.1"/>
    </source>
</evidence>
<proteinExistence type="predicted"/>
<sequence>MFYTGKRNASPEGEAFFESFYFYHSQNKQEIYLKAAVFSKKLYLRMKIW</sequence>